<dbReference type="GeneID" id="97278930"/>
<gene>
    <name evidence="1" type="ORF">OG350_00870</name>
</gene>
<sequence>MPEYLYKRTGGVVGFLERLIEDGYREAMDRGLESVAEGLLDSVIIIDLTPATDRDPDAGITSLC</sequence>
<dbReference type="Proteomes" id="UP001622557">
    <property type="component" value="Chromosome"/>
</dbReference>
<keyword evidence="2" id="KW-1185">Reference proteome</keyword>
<organism evidence="1 2">
    <name type="scientific">Streptomyces achromogenes</name>
    <dbReference type="NCBI Taxonomy" id="67255"/>
    <lineage>
        <taxon>Bacteria</taxon>
        <taxon>Bacillati</taxon>
        <taxon>Actinomycetota</taxon>
        <taxon>Actinomycetes</taxon>
        <taxon>Kitasatosporales</taxon>
        <taxon>Streptomycetaceae</taxon>
        <taxon>Streptomyces</taxon>
    </lineage>
</organism>
<accession>A0ABZ1KE38</accession>
<reference evidence="1 2" key="1">
    <citation type="submission" date="2022-10" db="EMBL/GenBank/DDBJ databases">
        <title>The complete genomes of actinobacterial strains from the NBC collection.</title>
        <authorList>
            <person name="Joergensen T.S."/>
            <person name="Alvarez Arevalo M."/>
            <person name="Sterndorff E.B."/>
            <person name="Faurdal D."/>
            <person name="Vuksanovic O."/>
            <person name="Mourched A.-S."/>
            <person name="Charusanti P."/>
            <person name="Shaw S."/>
            <person name="Blin K."/>
            <person name="Weber T."/>
        </authorList>
    </citation>
    <scope>NUCLEOTIDE SEQUENCE [LARGE SCALE GENOMIC DNA]</scope>
    <source>
        <strain evidence="1 2">NBC_00156</strain>
    </source>
</reference>
<dbReference type="RefSeq" id="WP_405444580.1">
    <property type="nucleotide sequence ID" value="NZ_CP108164.1"/>
</dbReference>
<proteinExistence type="predicted"/>
<evidence type="ECO:0000313" key="1">
    <source>
        <dbReference type="EMBL" id="WTQ78934.1"/>
    </source>
</evidence>
<name>A0ABZ1KE38_STRAH</name>
<dbReference type="EMBL" id="CP108164">
    <property type="protein sequence ID" value="WTQ78934.1"/>
    <property type="molecule type" value="Genomic_DNA"/>
</dbReference>
<evidence type="ECO:0000313" key="2">
    <source>
        <dbReference type="Proteomes" id="UP001622557"/>
    </source>
</evidence>
<protein>
    <submittedName>
        <fullName evidence="1">Uncharacterized protein</fullName>
    </submittedName>
</protein>